<dbReference type="RefSeq" id="WP_145906121.1">
    <property type="nucleotide sequence ID" value="NZ_BAAAMZ010000021.1"/>
</dbReference>
<evidence type="ECO:0000313" key="1">
    <source>
        <dbReference type="EMBL" id="TWF99947.1"/>
    </source>
</evidence>
<dbReference type="EMBL" id="VIWT01000001">
    <property type="protein sequence ID" value="TWF99947.1"/>
    <property type="molecule type" value="Genomic_DNA"/>
</dbReference>
<proteinExistence type="predicted"/>
<protein>
    <submittedName>
        <fullName evidence="1">Uncharacterized protein</fullName>
    </submittedName>
</protein>
<dbReference type="Proteomes" id="UP000317940">
    <property type="component" value="Unassembled WGS sequence"/>
</dbReference>
<reference evidence="1 2" key="1">
    <citation type="submission" date="2019-06" db="EMBL/GenBank/DDBJ databases">
        <title>Sequencing the genomes of 1000 actinobacteria strains.</title>
        <authorList>
            <person name="Klenk H.-P."/>
        </authorList>
    </citation>
    <scope>NUCLEOTIDE SEQUENCE [LARGE SCALE GENOMIC DNA]</scope>
    <source>
        <strain evidence="1 2">DSM 44826</strain>
    </source>
</reference>
<organism evidence="1 2">
    <name type="scientific">Kitasatospora viridis</name>
    <dbReference type="NCBI Taxonomy" id="281105"/>
    <lineage>
        <taxon>Bacteria</taxon>
        <taxon>Bacillati</taxon>
        <taxon>Actinomycetota</taxon>
        <taxon>Actinomycetes</taxon>
        <taxon>Kitasatosporales</taxon>
        <taxon>Streptomycetaceae</taxon>
        <taxon>Kitasatospora</taxon>
    </lineage>
</organism>
<dbReference type="AlphaFoldDB" id="A0A561UKQ9"/>
<keyword evidence="2" id="KW-1185">Reference proteome</keyword>
<gene>
    <name evidence="1" type="ORF">FHX73_113807</name>
</gene>
<dbReference type="OrthoDB" id="3698588at2"/>
<name>A0A561UKQ9_9ACTN</name>
<evidence type="ECO:0000313" key="2">
    <source>
        <dbReference type="Proteomes" id="UP000317940"/>
    </source>
</evidence>
<sequence>MADAFNIPSTPIETAPRGFRPGDEQSVILLDTLRAAGVELGAYDRRIANWLSGWEWSTVATITSWVARASAGHAADRAQHRDEVLADYDSAHRCEVSAEAAEQSDPVAILTAYADALPVADGIGAQTWSEAIRWAAARVRGGHASLQAHRDFRQRFGQIAEHCGAGPWDGTELAAHTITAPTTQEN</sequence>
<accession>A0A561UKQ9</accession>
<comment type="caution">
    <text evidence="1">The sequence shown here is derived from an EMBL/GenBank/DDBJ whole genome shotgun (WGS) entry which is preliminary data.</text>
</comment>